<dbReference type="InterPro" id="IPR004995">
    <property type="entry name" value="Spore_Ger"/>
</dbReference>
<dbReference type="Pfam" id="PF03323">
    <property type="entry name" value="GerA"/>
    <property type="match status" value="1"/>
</dbReference>
<keyword evidence="3" id="KW-1133">Transmembrane helix</keyword>
<feature type="transmembrane region" description="Helical" evidence="3">
    <location>
        <begin position="443"/>
        <end position="468"/>
    </location>
</feature>
<protein>
    <submittedName>
        <fullName evidence="4">Spore germination protein</fullName>
    </submittedName>
</protein>
<organism evidence="4 5">
    <name type="scientific">Paenibacillus gyeongsangnamensis</name>
    <dbReference type="NCBI Taxonomy" id="3388067"/>
    <lineage>
        <taxon>Bacteria</taxon>
        <taxon>Bacillati</taxon>
        <taxon>Bacillota</taxon>
        <taxon>Bacilli</taxon>
        <taxon>Bacillales</taxon>
        <taxon>Paenibacillaceae</taxon>
        <taxon>Paenibacillus</taxon>
    </lineage>
</organism>
<name>A0ABT4Q3Z9_9BACL</name>
<evidence type="ECO:0000256" key="3">
    <source>
        <dbReference type="SAM" id="Phobius"/>
    </source>
</evidence>
<proteinExistence type="inferred from homology"/>
<evidence type="ECO:0000256" key="2">
    <source>
        <dbReference type="ARBA" id="ARBA00023136"/>
    </source>
</evidence>
<dbReference type="EMBL" id="JAQAGZ010000002">
    <property type="protein sequence ID" value="MCZ8511609.1"/>
    <property type="molecule type" value="Genomic_DNA"/>
</dbReference>
<evidence type="ECO:0000313" key="4">
    <source>
        <dbReference type="EMBL" id="MCZ8511609.1"/>
    </source>
</evidence>
<reference evidence="4 5" key="1">
    <citation type="submission" date="2022-12" db="EMBL/GenBank/DDBJ databases">
        <title>Draft genome sequence of Paenibacillus sp. dW9.</title>
        <authorList>
            <person name="Choi E.-W."/>
            <person name="Kim D.-U."/>
        </authorList>
    </citation>
    <scope>NUCLEOTIDE SEQUENCE [LARGE SCALE GENOMIC DNA]</scope>
    <source>
        <strain evidence="5">dW9</strain>
    </source>
</reference>
<gene>
    <name evidence="4" type="ORF">O9H85_04000</name>
</gene>
<dbReference type="InterPro" id="IPR050768">
    <property type="entry name" value="UPF0353/GerABKA_families"/>
</dbReference>
<dbReference type="Proteomes" id="UP001527882">
    <property type="component" value="Unassembled WGS sequence"/>
</dbReference>
<keyword evidence="3" id="KW-0812">Transmembrane</keyword>
<keyword evidence="2 3" id="KW-0472">Membrane</keyword>
<dbReference type="PIRSF" id="PIRSF005690">
    <property type="entry name" value="GerBA"/>
    <property type="match status" value="1"/>
</dbReference>
<accession>A0ABT4Q3Z9</accession>
<evidence type="ECO:0000313" key="5">
    <source>
        <dbReference type="Proteomes" id="UP001527882"/>
    </source>
</evidence>
<dbReference type="PANTHER" id="PTHR22550:SF5">
    <property type="entry name" value="LEUCINE ZIPPER PROTEIN 4"/>
    <property type="match status" value="1"/>
</dbReference>
<dbReference type="PANTHER" id="PTHR22550">
    <property type="entry name" value="SPORE GERMINATION PROTEIN"/>
    <property type="match status" value="1"/>
</dbReference>
<comment type="similarity">
    <text evidence="1">Belongs to the GerABKA family.</text>
</comment>
<feature type="transmembrane region" description="Helical" evidence="3">
    <location>
        <begin position="320"/>
        <end position="342"/>
    </location>
</feature>
<keyword evidence="5" id="KW-1185">Reference proteome</keyword>
<sequence length="529" mass="58851">MDFMKSIFKKWSTRHPIDHSGTPTTNPEPIKASLQQNIEKVKSVFGNSSDIVVREIRIGDDRQLQAAILYTDGLIDLNALQNFILESLMLDIQKNDYGTKIFSAQNPLQFLKDSVLAVGDIQDVMDFDTLFTSLLSGKAIILVDGYPHSYAVGMFGGENRGVTEPSVETTVRGPRESFTENLRTNTSLIRRKIRNTNLWLESMKIGKITKTDVTIAYIKGIAQDNVVEEVRKRLNRIDLDAVLESGYIEEMIQDESYSPFPTIFNTERPDVLAAGLLEGRVAILVDGTPFVLMVPALFVQFFQSSEDYYQRADIASLLRFLRFFCFFIALAGPSLYIAITTVHQEMIPTQLLISLAAQREGIPFPAFVEALMMEVTFEILREASLRLPRAVGQAVSIVGTLVIGETAVHAGIVSAAMVIVVSLTGIASFVVPSFNLSISVRMIRFALMGMAASFGLYGFFVGIFWLVLHLCRLRSFGVPYMSPIGPVNVADLKDTVFRLPRWGLFSRPSSIVQKNLVRGRNPKPAKKGL</sequence>
<comment type="caution">
    <text evidence="4">The sequence shown here is derived from an EMBL/GenBank/DDBJ whole genome shotgun (WGS) entry which is preliminary data.</text>
</comment>
<evidence type="ECO:0000256" key="1">
    <source>
        <dbReference type="ARBA" id="ARBA00005278"/>
    </source>
</evidence>
<feature type="transmembrane region" description="Helical" evidence="3">
    <location>
        <begin position="410"/>
        <end position="431"/>
    </location>
</feature>